<feature type="transmembrane region" description="Helical" evidence="7">
    <location>
        <begin position="91"/>
        <end position="114"/>
    </location>
</feature>
<evidence type="ECO:0000259" key="8">
    <source>
        <dbReference type="Pfam" id="PF03918"/>
    </source>
</evidence>
<comment type="similarity">
    <text evidence="1 7">Belongs to the CcmH/CycL/Ccl2/NrfF family.</text>
</comment>
<evidence type="ECO:0000256" key="7">
    <source>
        <dbReference type="RuleBase" id="RU364112"/>
    </source>
</evidence>
<dbReference type="GO" id="GO:0017004">
    <property type="term" value="P:cytochrome complex assembly"/>
    <property type="evidence" value="ECO:0007669"/>
    <property type="project" value="UniProtKB-KW"/>
</dbReference>
<evidence type="ECO:0000256" key="5">
    <source>
        <dbReference type="ARBA" id="ARBA00022748"/>
    </source>
</evidence>
<organism evidence="9">
    <name type="scientific">uncultured Truepera sp</name>
    <dbReference type="NCBI Taxonomy" id="543023"/>
    <lineage>
        <taxon>Bacteria</taxon>
        <taxon>Thermotogati</taxon>
        <taxon>Deinococcota</taxon>
        <taxon>Deinococci</taxon>
        <taxon>Trueperales</taxon>
        <taxon>Trueperaceae</taxon>
        <taxon>Truepera</taxon>
        <taxon>environmental samples</taxon>
    </lineage>
</organism>
<evidence type="ECO:0000256" key="1">
    <source>
        <dbReference type="ARBA" id="ARBA00010342"/>
    </source>
</evidence>
<name>A0A6J4VXM6_9DEIN</name>
<dbReference type="CDD" id="cd16378">
    <property type="entry name" value="CcmH_N"/>
    <property type="match status" value="1"/>
</dbReference>
<keyword evidence="9" id="KW-0456">Lyase</keyword>
<keyword evidence="2 7" id="KW-0349">Heme</keyword>
<sequence length="142" mass="16155">MKRLLLLLSLWSFAGAQEVQLEREVFNIAGELRCPVCRSESAADSNAETSIEFRDIIRERLQDGQSEAQILTYFQRTYGDWILLDPPRRGLYLWVWGLPVAAGVLGLGLLGYFLTRWRKNATAPVEASPEDLERVRRELGSS</sequence>
<evidence type="ECO:0000256" key="2">
    <source>
        <dbReference type="ARBA" id="ARBA00022617"/>
    </source>
</evidence>
<gene>
    <name evidence="9" type="ORF">AVDCRST_MAG86-4395</name>
</gene>
<keyword evidence="5" id="KW-0201">Cytochrome c-type biogenesis</keyword>
<dbReference type="GO" id="GO:0016829">
    <property type="term" value="F:lyase activity"/>
    <property type="evidence" value="ECO:0007669"/>
    <property type="project" value="UniProtKB-KW"/>
</dbReference>
<dbReference type="InterPro" id="IPR005616">
    <property type="entry name" value="CcmH/CycL/Ccl2/NrfF_N"/>
</dbReference>
<proteinExistence type="inferred from homology"/>
<evidence type="ECO:0000313" key="9">
    <source>
        <dbReference type="EMBL" id="CAA9589371.1"/>
    </source>
</evidence>
<keyword evidence="4 7" id="KW-0732">Signal</keyword>
<evidence type="ECO:0000256" key="3">
    <source>
        <dbReference type="ARBA" id="ARBA00022723"/>
    </source>
</evidence>
<keyword evidence="7" id="KW-1133">Transmembrane helix</keyword>
<keyword evidence="3 7" id="KW-0479">Metal-binding</keyword>
<feature type="domain" description="CcmH/CycL/Ccl2/NrfF N-terminal" evidence="8">
    <location>
        <begin position="17"/>
        <end position="137"/>
    </location>
</feature>
<keyword evidence="6 7" id="KW-0408">Iron</keyword>
<evidence type="ECO:0000256" key="6">
    <source>
        <dbReference type="ARBA" id="ARBA00023004"/>
    </source>
</evidence>
<evidence type="ECO:0000256" key="4">
    <source>
        <dbReference type="ARBA" id="ARBA00022729"/>
    </source>
</evidence>
<accession>A0A6J4VXM6</accession>
<dbReference type="GO" id="GO:0046872">
    <property type="term" value="F:metal ion binding"/>
    <property type="evidence" value="ECO:0007669"/>
    <property type="project" value="UniProtKB-KW"/>
</dbReference>
<comment type="function">
    <text evidence="7">Possible subunit of a heme lyase.</text>
</comment>
<dbReference type="Gene3D" id="1.10.8.640">
    <property type="entry name" value="Cytochrome C biogenesis protein"/>
    <property type="match status" value="1"/>
</dbReference>
<dbReference type="EMBL" id="CADCWP010000376">
    <property type="protein sequence ID" value="CAA9589371.1"/>
    <property type="molecule type" value="Genomic_DNA"/>
</dbReference>
<dbReference type="Pfam" id="PF03918">
    <property type="entry name" value="CcmH"/>
    <property type="match status" value="1"/>
</dbReference>
<dbReference type="InterPro" id="IPR051263">
    <property type="entry name" value="C-type_cytochrome_biogenesis"/>
</dbReference>
<dbReference type="PANTHER" id="PTHR47870">
    <property type="entry name" value="CYTOCHROME C-TYPE BIOGENESIS PROTEIN CCMH"/>
    <property type="match status" value="1"/>
</dbReference>
<dbReference type="AlphaFoldDB" id="A0A6J4VXM6"/>
<dbReference type="PANTHER" id="PTHR47870:SF1">
    <property type="entry name" value="CYTOCHROME C-TYPE BIOGENESIS PROTEIN CCMH"/>
    <property type="match status" value="1"/>
</dbReference>
<reference evidence="9" key="1">
    <citation type="submission" date="2020-02" db="EMBL/GenBank/DDBJ databases">
        <authorList>
            <person name="Meier V. D."/>
        </authorList>
    </citation>
    <scope>NUCLEOTIDE SEQUENCE</scope>
    <source>
        <strain evidence="9">AVDCRST_MAG86</strain>
    </source>
</reference>
<dbReference type="InterPro" id="IPR038297">
    <property type="entry name" value="CcmH/CycL/NrfF/Ccl2_sf"/>
</dbReference>
<keyword evidence="7" id="KW-0472">Membrane</keyword>
<keyword evidence="7" id="KW-0812">Transmembrane</keyword>
<protein>
    <recommendedName>
        <fullName evidence="7">Cytochrome c-type biogenesis protein</fullName>
    </recommendedName>
</protein>